<reference evidence="1" key="1">
    <citation type="journal article" date="2010" name="Curr. Genet.">
        <title>Complete sequence of the mitochondrial genome of a diatom alga Synedra acus and comparative analysis of diatom mitochondrial genomes.</title>
        <authorList>
            <person name="Ravin N.V."/>
            <person name="Galachyants Y.P."/>
            <person name="Mardanov A.V."/>
            <person name="Beletsky A.V."/>
            <person name="Petrova D.P."/>
            <person name="Sherbakova T.A."/>
            <person name="Zakharova Y.R."/>
            <person name="Likhoshway Y.V."/>
            <person name="Skryabin K.G."/>
            <person name="Grachev M.A."/>
        </authorList>
    </citation>
    <scope>NUCLEOTIDE SEQUENCE [LARGE SCALE GENOMIC DNA]</scope>
</reference>
<sequence length="182" mass="21653">MKSAHSYKYYHNYVIQYDFLNVFHYKTPQELPKLQKLIVAFNQLQLSEFFCLFTFSQLLTLKPGKLKVKAQSFNTQKSKQKSISAIFVLKGKLMLYFLSKLCKEVFSFKKSKIKLNLNQLDMHGSLTYKIEKLVSFNLMKNNYMMFKKLNDRNCLYITLLTNTKRLEELAFLFCSYKLIQPK</sequence>
<dbReference type="AlphaFoldDB" id="D2JP81"/>
<dbReference type="GeneID" id="8690504"/>
<dbReference type="Gene3D" id="3.30.1440.10">
    <property type="match status" value="1"/>
</dbReference>
<dbReference type="InterPro" id="IPR022803">
    <property type="entry name" value="Ribosomal_uL5_dom_sf"/>
</dbReference>
<dbReference type="GO" id="GO:0005840">
    <property type="term" value="C:ribosome"/>
    <property type="evidence" value="ECO:0007669"/>
    <property type="project" value="UniProtKB-KW"/>
</dbReference>
<dbReference type="SUPFAM" id="SSF55282">
    <property type="entry name" value="RL5-like"/>
    <property type="match status" value="1"/>
</dbReference>
<dbReference type="RefSeq" id="YP_003359462.1">
    <property type="nucleotide sequence ID" value="NC_013710.1"/>
</dbReference>
<name>D2JP81_9STRA</name>
<evidence type="ECO:0000313" key="1">
    <source>
        <dbReference type="EMBL" id="ACX62010.1"/>
    </source>
</evidence>
<keyword evidence="1" id="KW-0687">Ribonucleoprotein</keyword>
<gene>
    <name evidence="1" type="primary">rpl5</name>
</gene>
<keyword evidence="1" id="KW-0689">Ribosomal protein</keyword>
<keyword evidence="1" id="KW-0496">Mitochondrion</keyword>
<proteinExistence type="predicted"/>
<geneLocation type="mitochondrion" evidence="1"/>
<organism evidence="1">
    <name type="scientific">Ulnaria acus</name>
    <dbReference type="NCBI Taxonomy" id="1436140"/>
    <lineage>
        <taxon>Eukaryota</taxon>
        <taxon>Sar</taxon>
        <taxon>Stramenopiles</taxon>
        <taxon>Ochrophyta</taxon>
        <taxon>Bacillariophyta</taxon>
        <taxon>Fragilariophyceae</taxon>
        <taxon>Fragilariophycidae</taxon>
        <taxon>Licmophorales</taxon>
        <taxon>Ulnariaceae</taxon>
        <taxon>Ulnaria</taxon>
    </lineage>
</organism>
<accession>D2JP81</accession>
<protein>
    <submittedName>
        <fullName evidence="1">Ribosomal protein L5</fullName>
    </submittedName>
</protein>
<dbReference type="EMBL" id="GU002153">
    <property type="protein sequence ID" value="ACX62010.1"/>
    <property type="molecule type" value="Genomic_DNA"/>
</dbReference>